<gene>
    <name evidence="13" type="primary">100633898</name>
</gene>
<evidence type="ECO:0000313" key="13">
    <source>
        <dbReference type="EnsemblMetazoa" id="Aqu2.1.27848_001"/>
    </source>
</evidence>
<dbReference type="Pfam" id="PF07565">
    <property type="entry name" value="Band_3_cyto"/>
    <property type="match status" value="1"/>
</dbReference>
<dbReference type="InterPro" id="IPR013769">
    <property type="entry name" value="Band3_cytoplasmic_dom"/>
</dbReference>
<dbReference type="Proteomes" id="UP000007879">
    <property type="component" value="Unassembled WGS sequence"/>
</dbReference>
<comment type="subcellular location">
    <subcellularLocation>
        <location evidence="1">Cell membrane</location>
        <topology evidence="1">Multi-pass membrane protein</topology>
    </subcellularLocation>
    <subcellularLocation>
        <location evidence="9">Membrane</location>
        <topology evidence="9">Multi-pass membrane protein</topology>
    </subcellularLocation>
</comment>
<dbReference type="GO" id="GO:0015701">
    <property type="term" value="P:bicarbonate transport"/>
    <property type="evidence" value="ECO:0007669"/>
    <property type="project" value="TreeGrafter"/>
</dbReference>
<dbReference type="FunCoup" id="A0A1X7UK28">
    <property type="interactions" value="323"/>
</dbReference>
<dbReference type="InterPro" id="IPR016152">
    <property type="entry name" value="PTrfase/Anion_transptr"/>
</dbReference>
<evidence type="ECO:0000256" key="5">
    <source>
        <dbReference type="ARBA" id="ARBA00022692"/>
    </source>
</evidence>
<organism evidence="13">
    <name type="scientific">Amphimedon queenslandica</name>
    <name type="common">Sponge</name>
    <dbReference type="NCBI Taxonomy" id="400682"/>
    <lineage>
        <taxon>Eukaryota</taxon>
        <taxon>Metazoa</taxon>
        <taxon>Porifera</taxon>
        <taxon>Demospongiae</taxon>
        <taxon>Heteroscleromorpha</taxon>
        <taxon>Haplosclerida</taxon>
        <taxon>Niphatidae</taxon>
        <taxon>Amphimedon</taxon>
    </lineage>
</organism>
<dbReference type="InParanoid" id="A0A1X7UK28"/>
<feature type="transmembrane region" description="Helical" evidence="9">
    <location>
        <begin position="858"/>
        <end position="880"/>
    </location>
</feature>
<dbReference type="STRING" id="400682.A0A1X7UK28"/>
<evidence type="ECO:0000256" key="9">
    <source>
        <dbReference type="RuleBase" id="RU362035"/>
    </source>
</evidence>
<reference evidence="13" key="2">
    <citation type="submission" date="2017-05" db="UniProtKB">
        <authorList>
            <consortium name="EnsemblMetazoa"/>
        </authorList>
    </citation>
    <scope>IDENTIFICATION</scope>
</reference>
<keyword evidence="14" id="KW-1185">Reference proteome</keyword>
<evidence type="ECO:0000256" key="3">
    <source>
        <dbReference type="ARBA" id="ARBA00022448"/>
    </source>
</evidence>
<feature type="transmembrane region" description="Helical" evidence="9">
    <location>
        <begin position="566"/>
        <end position="597"/>
    </location>
</feature>
<proteinExistence type="inferred from homology"/>
<keyword evidence="5 9" id="KW-0812">Transmembrane</keyword>
<evidence type="ECO:0000256" key="4">
    <source>
        <dbReference type="ARBA" id="ARBA00022475"/>
    </source>
</evidence>
<feature type="transmembrane region" description="Helical" evidence="9">
    <location>
        <begin position="767"/>
        <end position="787"/>
    </location>
</feature>
<keyword evidence="3 9" id="KW-0813">Transport</keyword>
<name>A0A1X7UK28_AMPQE</name>
<dbReference type="PANTHER" id="PTHR11453:SF47">
    <property type="entry name" value="ANION EXCHANGE PROTEIN"/>
    <property type="match status" value="1"/>
</dbReference>
<keyword evidence="8 9" id="KW-0472">Membrane</keyword>
<dbReference type="PRINTS" id="PR01231">
    <property type="entry name" value="HCO3TRNSPORT"/>
</dbReference>
<feature type="transmembrane region" description="Helical" evidence="9">
    <location>
        <begin position="818"/>
        <end position="837"/>
    </location>
</feature>
<dbReference type="AlphaFoldDB" id="A0A1X7UK28"/>
<evidence type="ECO:0000259" key="11">
    <source>
        <dbReference type="Pfam" id="PF00955"/>
    </source>
</evidence>
<evidence type="ECO:0000256" key="1">
    <source>
        <dbReference type="ARBA" id="ARBA00004651"/>
    </source>
</evidence>
<reference evidence="14" key="1">
    <citation type="journal article" date="2010" name="Nature">
        <title>The Amphimedon queenslandica genome and the evolution of animal complexity.</title>
        <authorList>
            <person name="Srivastava M."/>
            <person name="Simakov O."/>
            <person name="Chapman J."/>
            <person name="Fahey B."/>
            <person name="Gauthier M.E."/>
            <person name="Mitros T."/>
            <person name="Richards G.S."/>
            <person name="Conaco C."/>
            <person name="Dacre M."/>
            <person name="Hellsten U."/>
            <person name="Larroux C."/>
            <person name="Putnam N.H."/>
            <person name="Stanke M."/>
            <person name="Adamska M."/>
            <person name="Darling A."/>
            <person name="Degnan S.M."/>
            <person name="Oakley T.H."/>
            <person name="Plachetzki D.C."/>
            <person name="Zhai Y."/>
            <person name="Adamski M."/>
            <person name="Calcino A."/>
            <person name="Cummins S.F."/>
            <person name="Goodstein D.M."/>
            <person name="Harris C."/>
            <person name="Jackson D.J."/>
            <person name="Leys S.P."/>
            <person name="Shu S."/>
            <person name="Woodcroft B.J."/>
            <person name="Vervoort M."/>
            <person name="Kosik K.S."/>
            <person name="Manning G."/>
            <person name="Degnan B.M."/>
            <person name="Rokhsar D.S."/>
        </authorList>
    </citation>
    <scope>NUCLEOTIDE SEQUENCE [LARGE SCALE GENOMIC DNA]</scope>
</reference>
<dbReference type="Gene3D" id="1.10.287.570">
    <property type="entry name" value="Helical hairpin bin"/>
    <property type="match status" value="1"/>
</dbReference>
<dbReference type="EnsemblMetazoa" id="XM_011406591.2">
    <property type="protein sequence ID" value="XP_011404893.2"/>
    <property type="gene ID" value="LOC100633898"/>
</dbReference>
<accession>A0A1X7UK28</accession>
<dbReference type="eggNOG" id="KOG1172">
    <property type="taxonomic scope" value="Eukaryota"/>
</dbReference>
<feature type="transmembrane region" description="Helical" evidence="9">
    <location>
        <begin position="940"/>
        <end position="962"/>
    </location>
</feature>
<sequence length="1069" mass="120320">MTLVDTDCIVELEMADLKESPRFPRRMLSTEVPSDSKGQKVCDDKQSSAYVQAQVDSRHQFAMSPCMTENPEATHSKSSITTKGGDGISKSVDIHSSRGGQFSVAARDASLLERIAHKATKETRVLEPHEVFIELEELQYDSMESLEWKETARWIKFEEDVEQEVGRWGRPHVSALAFHSLVDLRKGLEEGCVLLDVEGDNYPSIVDDLVVYLVKHNYLSEDSVDYVVQALYMKHKHQHETTLWNKLRLAAKTADGKLHDIGNQLRRRYQSHDTIAETEASSQLIYSTDQKEVSPTVDTIDNCASAIPFKEHSELGTCNNPTKANTCDTEKSKASSNLIMYTQNNKEKLSHSMQDLLQRIPENAESLAVLVGGVSFLKETLVVFLRLKHSHLLGNLTEVPIPVRFIYLALGPPNSIDYHEVGRAMATLMSDKHFHDIAYASSSKEELLDAIDVFLDGSIVLPPGDWDQDLILPLMHERHEMKRNKEKKQLHSDHDESIKFSCKPCGGLFHDVKNLVKRYPSDFKDVLHIQPLLAILFVYISCVAPAIAFGGLMGEVTHNLIGGTETLVGTGLCGIVNGLFSVQPLSILAFTGPLLLFEEVIIEFSHLLHIEYLPWRAWIGLWAMFVILPFAIFEGTFLVKHFTRFSEEIFTGVVAVFFVVETVRTLSRIFQRNPLCGVFYPCGRYAQCTNICDCSLSNASDVSDYGPGVNESINPEVPRAFNVCNQPNTALWSVFLCLAVFFIAVLLRKFRQSQFLSKQARRLVSDFGMLTAILTMVILAFFLRNFISVEVLAITNGWRPSNSSARGWIINPVYNLKAFHIVGAIIPAILLGTLIIIENQLALFLVNKPEHGLRKGAGYHFDLCIVGVLTSFCGILGLPWHSAAPVRSLQHLQALSYFSKKTAPGEKPHLEGVYEQRVTNIAVHVLIILSPFAYRILREIPFSVAMGVFLYLSYASFSGIQLRKRLKLFFMPPKHHPDIHYVQKVRTWKMNLYTLLQVFLIAILFGLKVSPAGLLYPLAIVLLVPIRKFIGRYVFSHVEMEALDSEEDHPDEASDEDVFAEYKQTSVPY</sequence>
<feature type="region of interest" description="Disordered" evidence="10">
    <location>
        <begin position="26"/>
        <end position="45"/>
    </location>
</feature>
<evidence type="ECO:0000256" key="6">
    <source>
        <dbReference type="ARBA" id="ARBA00022989"/>
    </source>
</evidence>
<dbReference type="InterPro" id="IPR011531">
    <property type="entry name" value="HCO3_transpt-like_TM_dom"/>
</dbReference>
<feature type="domain" description="Bicarbonate transporter-like transmembrane" evidence="11">
    <location>
        <begin position="504"/>
        <end position="1047"/>
    </location>
</feature>
<dbReference type="InterPro" id="IPR003020">
    <property type="entry name" value="HCO3_transpt_euk"/>
</dbReference>
<feature type="transmembrane region" description="Helical" evidence="9">
    <location>
        <begin position="532"/>
        <end position="554"/>
    </location>
</feature>
<comment type="caution">
    <text evidence="9">Lacks conserved residue(s) required for the propagation of feature annotation.</text>
</comment>
<keyword evidence="7 9" id="KW-0406">Ion transport</keyword>
<protein>
    <recommendedName>
        <fullName evidence="9">Anion exchange protein</fullName>
    </recommendedName>
</protein>
<dbReference type="KEGG" id="aqu:100633898"/>
<dbReference type="Pfam" id="PF00955">
    <property type="entry name" value="HCO3_cotransp"/>
    <property type="match status" value="1"/>
</dbReference>
<dbReference type="EnsemblMetazoa" id="Aqu2.1.27848_001">
    <property type="protein sequence ID" value="Aqu2.1.27848_001"/>
    <property type="gene ID" value="Aqu2.1.27848"/>
</dbReference>
<dbReference type="PANTHER" id="PTHR11453">
    <property type="entry name" value="ANION EXCHANGE PROTEIN"/>
    <property type="match status" value="1"/>
</dbReference>
<keyword evidence="6 9" id="KW-1133">Transmembrane helix</keyword>
<feature type="transmembrane region" description="Helical" evidence="9">
    <location>
        <begin position="617"/>
        <end position="637"/>
    </location>
</feature>
<evidence type="ECO:0000256" key="10">
    <source>
        <dbReference type="SAM" id="MobiDB-lite"/>
    </source>
</evidence>
<evidence type="ECO:0000256" key="8">
    <source>
        <dbReference type="ARBA" id="ARBA00023136"/>
    </source>
</evidence>
<keyword evidence="4" id="KW-1003">Cell membrane</keyword>
<comment type="similarity">
    <text evidence="2 9">Belongs to the anion exchanger (TC 2.A.31) family.</text>
</comment>
<evidence type="ECO:0000256" key="2">
    <source>
        <dbReference type="ARBA" id="ARBA00010993"/>
    </source>
</evidence>
<dbReference type="OrthoDB" id="1735926at2759"/>
<dbReference type="GO" id="GO:0005452">
    <property type="term" value="F:solute:inorganic anion antiporter activity"/>
    <property type="evidence" value="ECO:0007669"/>
    <property type="project" value="InterPro"/>
</dbReference>
<dbReference type="NCBIfam" id="TIGR00834">
    <property type="entry name" value="ae"/>
    <property type="match status" value="1"/>
</dbReference>
<evidence type="ECO:0000256" key="7">
    <source>
        <dbReference type="ARBA" id="ARBA00023065"/>
    </source>
</evidence>
<dbReference type="GO" id="GO:0005886">
    <property type="term" value="C:plasma membrane"/>
    <property type="evidence" value="ECO:0007669"/>
    <property type="project" value="UniProtKB-SubCell"/>
</dbReference>
<dbReference type="Gene3D" id="3.40.930.10">
    <property type="entry name" value="Mannitol-specific EII, Chain A"/>
    <property type="match status" value="1"/>
</dbReference>
<dbReference type="SUPFAM" id="SSF55804">
    <property type="entry name" value="Phoshotransferase/anion transport protein"/>
    <property type="match status" value="1"/>
</dbReference>
<evidence type="ECO:0000313" key="14">
    <source>
        <dbReference type="Proteomes" id="UP000007879"/>
    </source>
</evidence>
<dbReference type="GO" id="GO:0008509">
    <property type="term" value="F:monoatomic anion transmembrane transporter activity"/>
    <property type="evidence" value="ECO:0007669"/>
    <property type="project" value="InterPro"/>
</dbReference>
<dbReference type="FunFam" id="1.10.287.570:FF:000001">
    <property type="entry name" value="Anion exchange protein"/>
    <property type="match status" value="1"/>
</dbReference>
<feature type="transmembrane region" description="Helical" evidence="9">
    <location>
        <begin position="729"/>
        <end position="747"/>
    </location>
</feature>
<feature type="domain" description="Band 3 cytoplasmic" evidence="12">
    <location>
        <begin position="129"/>
        <end position="467"/>
    </location>
</feature>
<dbReference type="GO" id="GO:0050801">
    <property type="term" value="P:monoatomic ion homeostasis"/>
    <property type="evidence" value="ECO:0007669"/>
    <property type="project" value="TreeGrafter"/>
</dbReference>
<evidence type="ECO:0000259" key="12">
    <source>
        <dbReference type="Pfam" id="PF07565"/>
    </source>
</evidence>